<evidence type="ECO:0000256" key="3">
    <source>
        <dbReference type="ARBA" id="ARBA00023237"/>
    </source>
</evidence>
<evidence type="ECO:0000256" key="1">
    <source>
        <dbReference type="ARBA" id="ARBA00004442"/>
    </source>
</evidence>
<feature type="non-terminal residue" evidence="4">
    <location>
        <position position="110"/>
    </location>
</feature>
<proteinExistence type="predicted"/>
<dbReference type="Proteomes" id="UP001429354">
    <property type="component" value="Unassembled WGS sequence"/>
</dbReference>
<dbReference type="EMBL" id="QOVG01000033">
    <property type="protein sequence ID" value="NDK40298.1"/>
    <property type="molecule type" value="Genomic_DNA"/>
</dbReference>
<evidence type="ECO:0000313" key="4">
    <source>
        <dbReference type="EMBL" id="NDK40298.1"/>
    </source>
</evidence>
<comment type="subcellular location">
    <subcellularLocation>
        <location evidence="1">Cell outer membrane</location>
    </subcellularLocation>
</comment>
<evidence type="ECO:0000256" key="2">
    <source>
        <dbReference type="ARBA" id="ARBA00023136"/>
    </source>
</evidence>
<dbReference type="SUPFAM" id="SSF56935">
    <property type="entry name" value="Porins"/>
    <property type="match status" value="1"/>
</dbReference>
<comment type="caution">
    <text evidence="4">The sequence shown here is derived from an EMBL/GenBank/DDBJ whole genome shotgun (WGS) entry which is preliminary data.</text>
</comment>
<keyword evidence="3" id="KW-0998">Cell outer membrane</keyword>
<accession>A0ABX0AM15</accession>
<keyword evidence="2" id="KW-0472">Membrane</keyword>
<keyword evidence="5" id="KW-1185">Reference proteome</keyword>
<reference evidence="4 5" key="1">
    <citation type="submission" date="2018-07" db="EMBL/GenBank/DDBJ databases">
        <title>Whole genome Sequencing of Pseudoxanthomonas gei KCTC 32298 (T).</title>
        <authorList>
            <person name="Kumar S."/>
            <person name="Bansal K."/>
            <person name="Kaur A."/>
            <person name="Patil P."/>
            <person name="Sharma S."/>
            <person name="Patil P.B."/>
        </authorList>
    </citation>
    <scope>NUCLEOTIDE SEQUENCE [LARGE SCALE GENOMIC DNA]</scope>
    <source>
        <strain evidence="4 5">KCTC 32298</strain>
    </source>
</reference>
<name>A0ABX0AM15_9GAMM</name>
<dbReference type="InterPro" id="IPR036942">
    <property type="entry name" value="Beta-barrel_TonB_sf"/>
</dbReference>
<evidence type="ECO:0000313" key="5">
    <source>
        <dbReference type="Proteomes" id="UP001429354"/>
    </source>
</evidence>
<protein>
    <submittedName>
        <fullName evidence="4">TonB-dependent receptor</fullName>
    </submittedName>
</protein>
<dbReference type="Gene3D" id="2.40.170.20">
    <property type="entry name" value="TonB-dependent receptor, beta-barrel domain"/>
    <property type="match status" value="1"/>
</dbReference>
<keyword evidence="4" id="KW-0675">Receptor</keyword>
<gene>
    <name evidence="4" type="ORF">DT603_15790</name>
</gene>
<organism evidence="4 5">
    <name type="scientific">Pseudoxanthomonas gei</name>
    <dbReference type="NCBI Taxonomy" id="1383030"/>
    <lineage>
        <taxon>Bacteria</taxon>
        <taxon>Pseudomonadati</taxon>
        <taxon>Pseudomonadota</taxon>
        <taxon>Gammaproteobacteria</taxon>
        <taxon>Lysobacterales</taxon>
        <taxon>Lysobacteraceae</taxon>
        <taxon>Pseudoxanthomonas</taxon>
    </lineage>
</organism>
<sequence>MDAYLKQTKNLLTNVPLTYNEGALDPQTTQNIGTVQNKGFEIGINSTNIQSESNGFTWSSNLNFSLNRNKVIDIGTLRDDQGQEVDRTIIGTYTITQKGAPLGAFYGYVV</sequence>